<dbReference type="Proteomes" id="UP000054018">
    <property type="component" value="Unassembled WGS sequence"/>
</dbReference>
<proteinExistence type="predicted"/>
<accession>A0A0C9XVR9</accession>
<dbReference type="AlphaFoldDB" id="A0A0C9XVR9"/>
<protein>
    <submittedName>
        <fullName evidence="1">Unplaced genomic scaffold scaffold_172, whole genome shotgun sequence</fullName>
    </submittedName>
</protein>
<keyword evidence="2" id="KW-1185">Reference proteome</keyword>
<name>A0A0C9XVR9_9AGAM</name>
<organism evidence="1 2">
    <name type="scientific">Pisolithus microcarpus 441</name>
    <dbReference type="NCBI Taxonomy" id="765257"/>
    <lineage>
        <taxon>Eukaryota</taxon>
        <taxon>Fungi</taxon>
        <taxon>Dikarya</taxon>
        <taxon>Basidiomycota</taxon>
        <taxon>Agaricomycotina</taxon>
        <taxon>Agaricomycetes</taxon>
        <taxon>Agaricomycetidae</taxon>
        <taxon>Boletales</taxon>
        <taxon>Sclerodermatineae</taxon>
        <taxon>Pisolithaceae</taxon>
        <taxon>Pisolithus</taxon>
    </lineage>
</organism>
<evidence type="ECO:0000313" key="2">
    <source>
        <dbReference type="Proteomes" id="UP000054018"/>
    </source>
</evidence>
<evidence type="ECO:0000313" key="1">
    <source>
        <dbReference type="EMBL" id="KIK16490.1"/>
    </source>
</evidence>
<gene>
    <name evidence="1" type="ORF">PISMIDRAFT_686297</name>
</gene>
<sequence>MVGVTLVHLFELRLSDVPGSVLLGLLSARDPNTFICREVTERCAAGFVPVS</sequence>
<reference evidence="2" key="2">
    <citation type="submission" date="2015-01" db="EMBL/GenBank/DDBJ databases">
        <title>Evolutionary Origins and Diversification of the Mycorrhizal Mutualists.</title>
        <authorList>
            <consortium name="DOE Joint Genome Institute"/>
            <consortium name="Mycorrhizal Genomics Consortium"/>
            <person name="Kohler A."/>
            <person name="Kuo A."/>
            <person name="Nagy L.G."/>
            <person name="Floudas D."/>
            <person name="Copeland A."/>
            <person name="Barry K.W."/>
            <person name="Cichocki N."/>
            <person name="Veneault-Fourrey C."/>
            <person name="LaButti K."/>
            <person name="Lindquist E.A."/>
            <person name="Lipzen A."/>
            <person name="Lundell T."/>
            <person name="Morin E."/>
            <person name="Murat C."/>
            <person name="Riley R."/>
            <person name="Ohm R."/>
            <person name="Sun H."/>
            <person name="Tunlid A."/>
            <person name="Henrissat B."/>
            <person name="Grigoriev I.V."/>
            <person name="Hibbett D.S."/>
            <person name="Martin F."/>
        </authorList>
    </citation>
    <scope>NUCLEOTIDE SEQUENCE [LARGE SCALE GENOMIC DNA]</scope>
    <source>
        <strain evidence="2">441</strain>
    </source>
</reference>
<dbReference type="HOGENOM" id="CLU_3107263_0_0_1"/>
<reference evidence="1 2" key="1">
    <citation type="submission" date="2014-04" db="EMBL/GenBank/DDBJ databases">
        <authorList>
            <consortium name="DOE Joint Genome Institute"/>
            <person name="Kuo A."/>
            <person name="Kohler A."/>
            <person name="Costa M.D."/>
            <person name="Nagy L.G."/>
            <person name="Floudas D."/>
            <person name="Copeland A."/>
            <person name="Barry K.W."/>
            <person name="Cichocki N."/>
            <person name="Veneault-Fourrey C."/>
            <person name="LaButti K."/>
            <person name="Lindquist E.A."/>
            <person name="Lipzen A."/>
            <person name="Lundell T."/>
            <person name="Morin E."/>
            <person name="Murat C."/>
            <person name="Sun H."/>
            <person name="Tunlid A."/>
            <person name="Henrissat B."/>
            <person name="Grigoriev I.V."/>
            <person name="Hibbett D.S."/>
            <person name="Martin F."/>
            <person name="Nordberg H.P."/>
            <person name="Cantor M.N."/>
            <person name="Hua S.X."/>
        </authorList>
    </citation>
    <scope>NUCLEOTIDE SEQUENCE [LARGE SCALE GENOMIC DNA]</scope>
    <source>
        <strain evidence="1 2">441</strain>
    </source>
</reference>
<dbReference type="EMBL" id="KN833856">
    <property type="protein sequence ID" value="KIK16490.1"/>
    <property type="molecule type" value="Genomic_DNA"/>
</dbReference>